<dbReference type="RefSeq" id="XP_042563460.1">
    <property type="nucleotide sequence ID" value="XM_042707526.1"/>
</dbReference>
<proteinExistence type="predicted"/>
<organism evidence="1 2">
    <name type="scientific">Clupea harengus</name>
    <name type="common">Atlantic herring</name>
    <dbReference type="NCBI Taxonomy" id="7950"/>
    <lineage>
        <taxon>Eukaryota</taxon>
        <taxon>Metazoa</taxon>
        <taxon>Chordata</taxon>
        <taxon>Craniata</taxon>
        <taxon>Vertebrata</taxon>
        <taxon>Euteleostomi</taxon>
        <taxon>Actinopterygii</taxon>
        <taxon>Neopterygii</taxon>
        <taxon>Teleostei</taxon>
        <taxon>Clupei</taxon>
        <taxon>Clupeiformes</taxon>
        <taxon>Clupeoidei</taxon>
        <taxon>Clupeidae</taxon>
        <taxon>Clupea</taxon>
    </lineage>
</organism>
<protein>
    <submittedName>
        <fullName evidence="2">ATP-binding cassette sub-family C member 2-like</fullName>
    </submittedName>
</protein>
<sequence>MACVRLHKDHAQAGLVNSLDPRSITYGSPLSEGNKREHVSCPDEYCGSSFWNASYLDRADPDLPVCVEQTVLVWVQLGFLWLSSPWHLAALFRGTAPKRHLSRLYVSKQVTGLCFRTPTSLLLCV</sequence>
<dbReference type="Proteomes" id="UP000515152">
    <property type="component" value="Chromosome 4"/>
</dbReference>
<dbReference type="OrthoDB" id="6500128at2759"/>
<accession>A0A8M1KLK5</accession>
<dbReference type="GeneID" id="122128507"/>
<name>A0A8M1KLK5_CLUHA</name>
<dbReference type="KEGG" id="char:122128507"/>
<reference evidence="2" key="1">
    <citation type="submission" date="2025-08" db="UniProtKB">
        <authorList>
            <consortium name="RefSeq"/>
        </authorList>
    </citation>
    <scope>IDENTIFICATION</scope>
</reference>
<evidence type="ECO:0000313" key="1">
    <source>
        <dbReference type="Proteomes" id="UP000515152"/>
    </source>
</evidence>
<dbReference type="AlphaFoldDB" id="A0A8M1KLK5"/>
<gene>
    <name evidence="2" type="primary">LOC122128507</name>
</gene>
<evidence type="ECO:0000313" key="2">
    <source>
        <dbReference type="RefSeq" id="XP_042563460.1"/>
    </source>
</evidence>
<keyword evidence="1" id="KW-1185">Reference proteome</keyword>